<keyword evidence="6" id="KW-1185">Reference proteome</keyword>
<evidence type="ECO:0000259" key="4">
    <source>
        <dbReference type="PROSITE" id="PS51186"/>
    </source>
</evidence>
<dbReference type="RefSeq" id="WP_310928954.1">
    <property type="nucleotide sequence ID" value="NZ_JAMQOQ010000003.1"/>
</dbReference>
<sequence>MSGPVFLRGDGVTLCPADQSDLEFLCEHENDPRVRSSRAVITPTSADQVTARLGGTMGQNEESVGLLVRAGDERVGFVYLVREESNAVEFRFAELAYWIAHEHWNEGYATAAVAAMVEYGFDELGLHRLKAVTFVDNDASQRVLEKVGFEREGVAREEAFVGGEWRDCVDYGLLEDEWRDSE</sequence>
<dbReference type="InterPro" id="IPR000182">
    <property type="entry name" value="GNAT_dom"/>
</dbReference>
<dbReference type="PANTHER" id="PTHR43792:SF8">
    <property type="entry name" value="[RIBOSOMAL PROTEIN US5]-ALANINE N-ACETYLTRANSFERASE"/>
    <property type="match status" value="1"/>
</dbReference>
<gene>
    <name evidence="5" type="ORF">NDI79_13030</name>
</gene>
<reference evidence="5 6" key="1">
    <citation type="submission" date="2022-06" db="EMBL/GenBank/DDBJ databases">
        <title>Halogeometricum sp. a new haloarchaeum isolate from saline soil.</title>
        <authorList>
            <person name="Strakova D."/>
            <person name="Galisteo C."/>
            <person name="Sanchez-Porro C."/>
            <person name="Ventosa A."/>
        </authorList>
    </citation>
    <scope>NUCLEOTIDE SEQUENCE [LARGE SCALE GENOMIC DNA]</scope>
    <source>
        <strain evidence="6">S3BR25-2</strain>
    </source>
</reference>
<keyword evidence="1" id="KW-0808">Transferase</keyword>
<accession>A0ABU2G2U6</accession>
<dbReference type="InterPro" id="IPR016181">
    <property type="entry name" value="Acyl_CoA_acyltransferase"/>
</dbReference>
<dbReference type="SUPFAM" id="SSF55729">
    <property type="entry name" value="Acyl-CoA N-acyltransferases (Nat)"/>
    <property type="match status" value="1"/>
</dbReference>
<dbReference type="Proteomes" id="UP001254813">
    <property type="component" value="Unassembled WGS sequence"/>
</dbReference>
<evidence type="ECO:0000256" key="2">
    <source>
        <dbReference type="ARBA" id="ARBA00023315"/>
    </source>
</evidence>
<dbReference type="Gene3D" id="3.40.630.30">
    <property type="match status" value="1"/>
</dbReference>
<dbReference type="EMBL" id="JAMQOQ010000003">
    <property type="protein sequence ID" value="MDS0295098.1"/>
    <property type="molecule type" value="Genomic_DNA"/>
</dbReference>
<evidence type="ECO:0000313" key="5">
    <source>
        <dbReference type="EMBL" id="MDS0295098.1"/>
    </source>
</evidence>
<evidence type="ECO:0000256" key="3">
    <source>
        <dbReference type="ARBA" id="ARBA00038502"/>
    </source>
</evidence>
<dbReference type="InterPro" id="IPR051531">
    <property type="entry name" value="N-acetyltransferase"/>
</dbReference>
<comment type="similarity">
    <text evidence="3">Belongs to the acetyltransferase family. RimJ subfamily.</text>
</comment>
<organism evidence="5 6">
    <name type="scientific">Halogeometricum luteum</name>
    <dbReference type="NCBI Taxonomy" id="2950537"/>
    <lineage>
        <taxon>Archaea</taxon>
        <taxon>Methanobacteriati</taxon>
        <taxon>Methanobacteriota</taxon>
        <taxon>Stenosarchaea group</taxon>
        <taxon>Halobacteria</taxon>
        <taxon>Halobacteriales</taxon>
        <taxon>Haloferacaceae</taxon>
        <taxon>Halogeometricum</taxon>
    </lineage>
</organism>
<proteinExistence type="inferred from homology"/>
<dbReference type="PROSITE" id="PS51186">
    <property type="entry name" value="GNAT"/>
    <property type="match status" value="1"/>
</dbReference>
<comment type="caution">
    <text evidence="5">The sequence shown here is derived from an EMBL/GenBank/DDBJ whole genome shotgun (WGS) entry which is preliminary data.</text>
</comment>
<keyword evidence="2" id="KW-0012">Acyltransferase</keyword>
<name>A0ABU2G2U6_9EURY</name>
<feature type="domain" description="N-acetyltransferase" evidence="4">
    <location>
        <begin position="12"/>
        <end position="175"/>
    </location>
</feature>
<evidence type="ECO:0000313" key="6">
    <source>
        <dbReference type="Proteomes" id="UP001254813"/>
    </source>
</evidence>
<dbReference type="PANTHER" id="PTHR43792">
    <property type="entry name" value="GNAT FAMILY, PUTATIVE (AFU_ORTHOLOGUE AFUA_3G00765)-RELATED-RELATED"/>
    <property type="match status" value="1"/>
</dbReference>
<dbReference type="Pfam" id="PF13302">
    <property type="entry name" value="Acetyltransf_3"/>
    <property type="match status" value="1"/>
</dbReference>
<protein>
    <submittedName>
        <fullName evidence="5">GNAT family N-acetyltransferase</fullName>
    </submittedName>
</protein>
<evidence type="ECO:0000256" key="1">
    <source>
        <dbReference type="ARBA" id="ARBA00022679"/>
    </source>
</evidence>